<sequence length="336" mass="36031">MSEHNRRWRVSAMPTEHLETSHFELETVPLPDLADGQVRCRVLWISIDAAQRAWFQGATYRSAIQVGDTMPAFAIGQVVESRSEDFAVGDIVTGHLGWQESAVVESGELNPLRPTRKLSYYLSVLGITGLTAYFGLLEVGRAKAGETVVVSGAAGATGALVGQIAKLHGCRVVGICGSAEKQKWLTSELGFDAAVSYRDDDFRKSLKAACPDGIDVFFDNVGGTTLDTALGVMAHRGRIVCCGVVSQYDTTNPSRGARGVPGVLVVKSLTMQGFLYTDFADRNDEALQALEGWLDEGSLAVTEDILEGLEKTPEGLIGVLNGTNVGKRMIHVADPS</sequence>
<keyword evidence="2" id="KW-1133">Transmembrane helix</keyword>
<dbReference type="SMART" id="SM00829">
    <property type="entry name" value="PKS_ER"/>
    <property type="match status" value="1"/>
</dbReference>
<dbReference type="PANTHER" id="PTHR43205:SF7">
    <property type="entry name" value="PROSTAGLANDIN REDUCTASE 1"/>
    <property type="match status" value="1"/>
</dbReference>
<dbReference type="InterPro" id="IPR045010">
    <property type="entry name" value="MDR_fam"/>
</dbReference>
<dbReference type="InterPro" id="IPR013149">
    <property type="entry name" value="ADH-like_C"/>
</dbReference>
<dbReference type="Gene3D" id="3.90.180.10">
    <property type="entry name" value="Medium-chain alcohol dehydrogenases, catalytic domain"/>
    <property type="match status" value="1"/>
</dbReference>
<accession>A0A2T8F645</accession>
<evidence type="ECO:0000256" key="1">
    <source>
        <dbReference type="ARBA" id="ARBA00023002"/>
    </source>
</evidence>
<dbReference type="FunFam" id="3.40.50.720:FF:000121">
    <property type="entry name" value="Prostaglandin reductase 2"/>
    <property type="match status" value="1"/>
</dbReference>
<gene>
    <name evidence="4" type="ORF">DDE18_18685</name>
</gene>
<keyword evidence="2" id="KW-0472">Membrane</keyword>
<evidence type="ECO:0000259" key="3">
    <source>
        <dbReference type="SMART" id="SM00829"/>
    </source>
</evidence>
<dbReference type="PANTHER" id="PTHR43205">
    <property type="entry name" value="PROSTAGLANDIN REDUCTASE"/>
    <property type="match status" value="1"/>
</dbReference>
<dbReference type="SUPFAM" id="SSF51735">
    <property type="entry name" value="NAD(P)-binding Rossmann-fold domains"/>
    <property type="match status" value="1"/>
</dbReference>
<proteinExistence type="predicted"/>
<dbReference type="Pfam" id="PF00107">
    <property type="entry name" value="ADH_zinc_N"/>
    <property type="match status" value="1"/>
</dbReference>
<evidence type="ECO:0000313" key="4">
    <source>
        <dbReference type="EMBL" id="PVG81180.1"/>
    </source>
</evidence>
<dbReference type="AlphaFoldDB" id="A0A2T8F645"/>
<dbReference type="InterPro" id="IPR020843">
    <property type="entry name" value="ER"/>
</dbReference>
<evidence type="ECO:0000313" key="5">
    <source>
        <dbReference type="Proteomes" id="UP000246018"/>
    </source>
</evidence>
<feature type="domain" description="Enoyl reductase (ER)" evidence="3">
    <location>
        <begin position="16"/>
        <end position="330"/>
    </location>
</feature>
<dbReference type="CDD" id="cd05288">
    <property type="entry name" value="PGDH"/>
    <property type="match status" value="1"/>
</dbReference>
<keyword evidence="5" id="KW-1185">Reference proteome</keyword>
<name>A0A2T8F645_9ACTN</name>
<dbReference type="EMBL" id="QDGZ01000009">
    <property type="protein sequence ID" value="PVG81180.1"/>
    <property type="molecule type" value="Genomic_DNA"/>
</dbReference>
<dbReference type="Pfam" id="PF16884">
    <property type="entry name" value="ADH_N_2"/>
    <property type="match status" value="1"/>
</dbReference>
<dbReference type="InterPro" id="IPR011032">
    <property type="entry name" value="GroES-like_sf"/>
</dbReference>
<dbReference type="GO" id="GO:0016628">
    <property type="term" value="F:oxidoreductase activity, acting on the CH-CH group of donors, NAD or NADP as acceptor"/>
    <property type="evidence" value="ECO:0007669"/>
    <property type="project" value="InterPro"/>
</dbReference>
<dbReference type="RefSeq" id="WP_116573797.1">
    <property type="nucleotide sequence ID" value="NZ_QDGZ01000009.1"/>
</dbReference>
<dbReference type="InterPro" id="IPR041694">
    <property type="entry name" value="ADH_N_2"/>
</dbReference>
<dbReference type="InterPro" id="IPR036291">
    <property type="entry name" value="NAD(P)-bd_dom_sf"/>
</dbReference>
<keyword evidence="2" id="KW-0812">Transmembrane</keyword>
<feature type="transmembrane region" description="Helical" evidence="2">
    <location>
        <begin position="118"/>
        <end position="136"/>
    </location>
</feature>
<dbReference type="Gene3D" id="3.40.50.720">
    <property type="entry name" value="NAD(P)-binding Rossmann-like Domain"/>
    <property type="match status" value="1"/>
</dbReference>
<dbReference type="OrthoDB" id="9805663at2"/>
<keyword evidence="1" id="KW-0560">Oxidoreductase</keyword>
<dbReference type="Proteomes" id="UP000246018">
    <property type="component" value="Unassembled WGS sequence"/>
</dbReference>
<reference evidence="4 5" key="1">
    <citation type="submission" date="2018-04" db="EMBL/GenBank/DDBJ databases">
        <title>Genome of Nocardioides gansuensis WSJ-1.</title>
        <authorList>
            <person name="Wu S."/>
            <person name="Wang G."/>
        </authorList>
    </citation>
    <scope>NUCLEOTIDE SEQUENCE [LARGE SCALE GENOMIC DNA]</scope>
    <source>
        <strain evidence="4 5">WSJ-1</strain>
    </source>
</reference>
<dbReference type="SUPFAM" id="SSF50129">
    <property type="entry name" value="GroES-like"/>
    <property type="match status" value="1"/>
</dbReference>
<comment type="caution">
    <text evidence="4">The sequence shown here is derived from an EMBL/GenBank/DDBJ whole genome shotgun (WGS) entry which is preliminary data.</text>
</comment>
<protein>
    <submittedName>
        <fullName evidence="4">NADP-dependent oxidoreductase</fullName>
    </submittedName>
</protein>
<evidence type="ECO:0000256" key="2">
    <source>
        <dbReference type="SAM" id="Phobius"/>
    </source>
</evidence>
<organism evidence="4 5">
    <name type="scientific">Nocardioides gansuensis</name>
    <dbReference type="NCBI Taxonomy" id="2138300"/>
    <lineage>
        <taxon>Bacteria</taxon>
        <taxon>Bacillati</taxon>
        <taxon>Actinomycetota</taxon>
        <taxon>Actinomycetes</taxon>
        <taxon>Propionibacteriales</taxon>
        <taxon>Nocardioidaceae</taxon>
        <taxon>Nocardioides</taxon>
    </lineage>
</organism>